<dbReference type="RefSeq" id="WP_263248980.1">
    <property type="nucleotide sequence ID" value="NZ_BAABLT010000004.1"/>
</dbReference>
<reference evidence="4" key="1">
    <citation type="journal article" date="2019" name="Int. J. Syst. Evol. Microbiol.">
        <title>The Global Catalogue of Microorganisms (GCM) 10K type strain sequencing project: providing services to taxonomists for standard genome sequencing and annotation.</title>
        <authorList>
            <consortium name="The Broad Institute Genomics Platform"/>
            <consortium name="The Broad Institute Genome Sequencing Center for Infectious Disease"/>
            <person name="Wu L."/>
            <person name="Ma J."/>
        </authorList>
    </citation>
    <scope>NUCLEOTIDE SEQUENCE [LARGE SCALE GENOMIC DNA]</scope>
    <source>
        <strain evidence="4">CCUG 56401</strain>
    </source>
</reference>
<dbReference type="EMBL" id="JBHTIW010000019">
    <property type="protein sequence ID" value="MFD0922241.1"/>
    <property type="molecule type" value="Genomic_DNA"/>
</dbReference>
<gene>
    <name evidence="3" type="ORF">ACFQ16_21055</name>
</gene>
<dbReference type="InterPro" id="IPR012914">
    <property type="entry name" value="PucR_dom"/>
</dbReference>
<evidence type="ECO:0000259" key="2">
    <source>
        <dbReference type="Pfam" id="PF13556"/>
    </source>
</evidence>
<dbReference type="PANTHER" id="PTHR33744">
    <property type="entry name" value="CARBOHYDRATE DIACID REGULATOR"/>
    <property type="match status" value="1"/>
</dbReference>
<feature type="domain" description="Purine catabolism PurC-like" evidence="1">
    <location>
        <begin position="7"/>
        <end position="123"/>
    </location>
</feature>
<dbReference type="Proteomes" id="UP001597018">
    <property type="component" value="Unassembled WGS sequence"/>
</dbReference>
<evidence type="ECO:0000313" key="4">
    <source>
        <dbReference type="Proteomes" id="UP001597018"/>
    </source>
</evidence>
<organism evidence="3 4">
    <name type="scientific">Saccharopolyspora rosea</name>
    <dbReference type="NCBI Taxonomy" id="524884"/>
    <lineage>
        <taxon>Bacteria</taxon>
        <taxon>Bacillati</taxon>
        <taxon>Actinomycetota</taxon>
        <taxon>Actinomycetes</taxon>
        <taxon>Pseudonocardiales</taxon>
        <taxon>Pseudonocardiaceae</taxon>
        <taxon>Saccharopolyspora</taxon>
    </lineage>
</organism>
<dbReference type="Gene3D" id="1.10.10.2840">
    <property type="entry name" value="PucR C-terminal helix-turn-helix domain"/>
    <property type="match status" value="1"/>
</dbReference>
<evidence type="ECO:0000313" key="3">
    <source>
        <dbReference type="EMBL" id="MFD0922241.1"/>
    </source>
</evidence>
<dbReference type="Pfam" id="PF07905">
    <property type="entry name" value="PucR"/>
    <property type="match status" value="1"/>
</dbReference>
<accession>A0ABW3G049</accession>
<name>A0ABW3G049_9PSEU</name>
<protein>
    <submittedName>
        <fullName evidence="3">PucR family transcriptional regulator</fullName>
    </submittedName>
</protein>
<sequence length="487" mass="51436">MPLTLRDLVADPELGLVAHAGAESLDQPVTWVHTSELADPTPFLEGGELLLTTGMSLRPDGAGRFVERLVDAGVAGLGFGVGLSHRAVPDELRSAAEGAGLPLLEVPRPTPFIAISKAASRAIAADEYAGLRRTSRAQHELAQAAGSSSGVAALVRKLAGLLDAWVLLLDAGGRPLHGAPAAALNRLDRISSEVDRLRAKRGLAATGFSLDDQEVSMQALGGRARGFLVVGRGGPFATTDHHVINSAASLLTLALEQVEALAATRRRLRTGFLELMLRGEAVQDALSDLHAELPPEPFRVVVLAEAGEADDVLSRLEADKPSEPVYLAEHDGCAVGVVAGGPALDWLTARPDAAIGISEPCGVDSLAEGLRQARQAARAAGRGDTPVRFGELAGHGLLDLVPDADARAFAEALLAPVRDNDVLLRSLQTWLAHHGQWDPAAGRLGVHRHTLRNRVRKAEELLGRRLDQPGVRAELWLALQILDRPGQ</sequence>
<evidence type="ECO:0000259" key="1">
    <source>
        <dbReference type="Pfam" id="PF07905"/>
    </source>
</evidence>
<dbReference type="InterPro" id="IPR042070">
    <property type="entry name" value="PucR_C-HTH_sf"/>
</dbReference>
<dbReference type="InterPro" id="IPR051448">
    <property type="entry name" value="CdaR-like_regulators"/>
</dbReference>
<proteinExistence type="predicted"/>
<dbReference type="Pfam" id="PF13556">
    <property type="entry name" value="HTH_30"/>
    <property type="match status" value="1"/>
</dbReference>
<feature type="domain" description="PucR C-terminal helix-turn-helix" evidence="2">
    <location>
        <begin position="423"/>
        <end position="481"/>
    </location>
</feature>
<keyword evidence="4" id="KW-1185">Reference proteome</keyword>
<dbReference type="PANTHER" id="PTHR33744:SF1">
    <property type="entry name" value="DNA-BINDING TRANSCRIPTIONAL ACTIVATOR ADER"/>
    <property type="match status" value="1"/>
</dbReference>
<dbReference type="InterPro" id="IPR025736">
    <property type="entry name" value="PucR_C-HTH_dom"/>
</dbReference>
<comment type="caution">
    <text evidence="3">The sequence shown here is derived from an EMBL/GenBank/DDBJ whole genome shotgun (WGS) entry which is preliminary data.</text>
</comment>